<evidence type="ECO:0000256" key="1">
    <source>
        <dbReference type="PROSITE-ProRule" id="PRU00042"/>
    </source>
</evidence>
<dbReference type="EnsemblPlants" id="Pp3c20_8930V3.1">
    <property type="protein sequence ID" value="Pp3c20_8930V3.1"/>
    <property type="gene ID" value="Pp3c20_8930"/>
</dbReference>
<evidence type="ECO:0000313" key="5">
    <source>
        <dbReference type="EnsemblPlants" id="Pp3c20_8930V3.1"/>
    </source>
</evidence>
<feature type="domain" description="C2H2-type" evidence="3">
    <location>
        <begin position="27"/>
        <end position="54"/>
    </location>
</feature>
<feature type="compositionally biased region" description="Low complexity" evidence="2">
    <location>
        <begin position="99"/>
        <end position="111"/>
    </location>
</feature>
<dbReference type="EMBL" id="ABEU02000020">
    <property type="protein sequence ID" value="PNR32980.1"/>
    <property type="molecule type" value="Genomic_DNA"/>
</dbReference>
<feature type="region of interest" description="Disordered" evidence="2">
    <location>
        <begin position="42"/>
        <end position="144"/>
    </location>
</feature>
<dbReference type="GO" id="GO:0008270">
    <property type="term" value="F:zinc ion binding"/>
    <property type="evidence" value="ECO:0007669"/>
    <property type="project" value="UniProtKB-KW"/>
</dbReference>
<dbReference type="InterPro" id="IPR013087">
    <property type="entry name" value="Znf_C2H2_type"/>
</dbReference>
<dbReference type="Gramene" id="Pp3c20_8930V3.2">
    <property type="protein sequence ID" value="Pp3c20_8930V3.2"/>
    <property type="gene ID" value="Pp3c20_8930"/>
</dbReference>
<dbReference type="Gramene" id="Pp3c20_8930V3.1">
    <property type="protein sequence ID" value="Pp3c20_8930V3.1"/>
    <property type="gene ID" value="Pp3c20_8930"/>
</dbReference>
<dbReference type="InterPro" id="IPR013088">
    <property type="entry name" value="Znf_NHR/GATA"/>
</dbReference>
<dbReference type="PaxDb" id="3218-PP1S9_417V6.1"/>
<keyword evidence="1" id="KW-0862">Zinc</keyword>
<dbReference type="SMART" id="SM00401">
    <property type="entry name" value="ZnF_GATA"/>
    <property type="match status" value="1"/>
</dbReference>
<dbReference type="PROSITE" id="PS50157">
    <property type="entry name" value="ZINC_FINGER_C2H2_2"/>
    <property type="match status" value="1"/>
</dbReference>
<dbReference type="GO" id="GO:0006355">
    <property type="term" value="P:regulation of DNA-templated transcription"/>
    <property type="evidence" value="ECO:0007669"/>
    <property type="project" value="InterPro"/>
</dbReference>
<dbReference type="Proteomes" id="UP000006727">
    <property type="component" value="Chromosome 20"/>
</dbReference>
<dbReference type="GO" id="GO:0000976">
    <property type="term" value="F:transcription cis-regulatory region binding"/>
    <property type="evidence" value="ECO:0000318"/>
    <property type="project" value="GO_Central"/>
</dbReference>
<dbReference type="SUPFAM" id="SSF57716">
    <property type="entry name" value="Glucocorticoid receptor-like (DNA-binding domain)"/>
    <property type="match status" value="1"/>
</dbReference>
<keyword evidence="1" id="KW-0863">Zinc-finger</keyword>
<dbReference type="AlphaFoldDB" id="A0A2K1IUN3"/>
<reference evidence="4 6" key="2">
    <citation type="journal article" date="2018" name="Plant J.">
        <title>The Physcomitrella patens chromosome-scale assembly reveals moss genome structure and evolution.</title>
        <authorList>
            <person name="Lang D."/>
            <person name="Ullrich K.K."/>
            <person name="Murat F."/>
            <person name="Fuchs J."/>
            <person name="Jenkins J."/>
            <person name="Haas F.B."/>
            <person name="Piednoel M."/>
            <person name="Gundlach H."/>
            <person name="Van Bel M."/>
            <person name="Meyberg R."/>
            <person name="Vives C."/>
            <person name="Morata J."/>
            <person name="Symeonidi A."/>
            <person name="Hiss M."/>
            <person name="Muchero W."/>
            <person name="Kamisugi Y."/>
            <person name="Saleh O."/>
            <person name="Blanc G."/>
            <person name="Decker E.L."/>
            <person name="van Gessel N."/>
            <person name="Grimwood J."/>
            <person name="Hayes R.D."/>
            <person name="Graham S.W."/>
            <person name="Gunter L.E."/>
            <person name="McDaniel S.F."/>
            <person name="Hoernstein S.N.W."/>
            <person name="Larsson A."/>
            <person name="Li F.W."/>
            <person name="Perroud P.F."/>
            <person name="Phillips J."/>
            <person name="Ranjan P."/>
            <person name="Rokshar D.S."/>
            <person name="Rothfels C.J."/>
            <person name="Schneider L."/>
            <person name="Shu S."/>
            <person name="Stevenson D.W."/>
            <person name="Thummler F."/>
            <person name="Tillich M."/>
            <person name="Villarreal Aguilar J.C."/>
            <person name="Widiez T."/>
            <person name="Wong G.K."/>
            <person name="Wymore A."/>
            <person name="Zhang Y."/>
            <person name="Zimmer A.D."/>
            <person name="Quatrano R.S."/>
            <person name="Mayer K.F.X."/>
            <person name="Goodstein D."/>
            <person name="Casacuberta J.M."/>
            <person name="Vandepoele K."/>
            <person name="Reski R."/>
            <person name="Cuming A.C."/>
            <person name="Tuskan G.A."/>
            <person name="Maumus F."/>
            <person name="Salse J."/>
            <person name="Schmutz J."/>
            <person name="Rensing S.A."/>
        </authorList>
    </citation>
    <scope>NUCLEOTIDE SEQUENCE [LARGE SCALE GENOMIC DNA]</scope>
    <source>
        <strain evidence="5 6">cv. Gransden 2004</strain>
    </source>
</reference>
<dbReference type="EnsemblPlants" id="Pp3c20_8930V3.2">
    <property type="protein sequence ID" value="Pp3c20_8930V3.2"/>
    <property type="gene ID" value="Pp3c20_8930"/>
</dbReference>
<evidence type="ECO:0000313" key="6">
    <source>
        <dbReference type="Proteomes" id="UP000006727"/>
    </source>
</evidence>
<dbReference type="InterPro" id="IPR044589">
    <property type="entry name" value="GATA26/27"/>
</dbReference>
<accession>A0A2K1IUN3</accession>
<dbReference type="CDD" id="cd00202">
    <property type="entry name" value="ZnF_GATA"/>
    <property type="match status" value="1"/>
</dbReference>
<proteinExistence type="predicted"/>
<evidence type="ECO:0000256" key="2">
    <source>
        <dbReference type="SAM" id="MobiDB-lite"/>
    </source>
</evidence>
<evidence type="ECO:0000259" key="3">
    <source>
        <dbReference type="PROSITE" id="PS50157"/>
    </source>
</evidence>
<dbReference type="Gene3D" id="3.30.50.10">
    <property type="entry name" value="Erythroid Transcription Factor GATA-1, subunit A"/>
    <property type="match status" value="1"/>
</dbReference>
<keyword evidence="6" id="KW-1185">Reference proteome</keyword>
<feature type="compositionally biased region" description="Polar residues" evidence="2">
    <location>
        <begin position="119"/>
        <end position="131"/>
    </location>
</feature>
<evidence type="ECO:0000313" key="4">
    <source>
        <dbReference type="EMBL" id="PNR32980.1"/>
    </source>
</evidence>
<name>A0A2K1IUN3_PHYPA</name>
<keyword evidence="1" id="KW-0479">Metal-binding</keyword>
<protein>
    <recommendedName>
        <fullName evidence="3">C2H2-type domain-containing protein</fullName>
    </recommendedName>
</protein>
<dbReference type="PANTHER" id="PTHR46855:SF1">
    <property type="entry name" value="GATA TRANSCRIPTION FACTOR 26"/>
    <property type="match status" value="1"/>
</dbReference>
<gene>
    <name evidence="4" type="ORF">PHYPA_024923</name>
</gene>
<reference evidence="5" key="3">
    <citation type="submission" date="2020-12" db="UniProtKB">
        <authorList>
            <consortium name="EnsemblPlants"/>
        </authorList>
    </citation>
    <scope>IDENTIFICATION</scope>
</reference>
<dbReference type="PROSITE" id="PS00028">
    <property type="entry name" value="ZINC_FINGER_C2H2_1"/>
    <property type="match status" value="1"/>
</dbReference>
<dbReference type="InParanoid" id="A0A2K1IUN3"/>
<dbReference type="Pfam" id="PF00320">
    <property type="entry name" value="GATA"/>
    <property type="match status" value="1"/>
</dbReference>
<sequence length="278" mass="30317">MGKQGPCSHCGIATTPLCPNGPPDKEVLCNACGSRWRTKGTLPNHTPMHSGGSEGWASPEVSALGHGNSCSSEYRSSKRKEPSGGHLQLGPIRKFAGNDSTSASSLSSYISDSDEDANGLSSPVRSDTAVDSSPPWEGRVPCRKRSSMPRACTSVDKLIRQFQDLVYEDSPVRSSLTSESEKGDIEVQAMLKRYVINADLQIKRLDKAKLKGCLSPLCLTIPRFAGIVDQNRGIDNYLSLIGVQQQKIYQSLRFWTRGALMITGARLSLLWIQWPASY</sequence>
<reference evidence="4 6" key="1">
    <citation type="journal article" date="2008" name="Science">
        <title>The Physcomitrella genome reveals evolutionary insights into the conquest of land by plants.</title>
        <authorList>
            <person name="Rensing S."/>
            <person name="Lang D."/>
            <person name="Zimmer A."/>
            <person name="Terry A."/>
            <person name="Salamov A."/>
            <person name="Shapiro H."/>
            <person name="Nishiyama T."/>
            <person name="Perroud P.-F."/>
            <person name="Lindquist E."/>
            <person name="Kamisugi Y."/>
            <person name="Tanahashi T."/>
            <person name="Sakakibara K."/>
            <person name="Fujita T."/>
            <person name="Oishi K."/>
            <person name="Shin-I T."/>
            <person name="Kuroki Y."/>
            <person name="Toyoda A."/>
            <person name="Suzuki Y."/>
            <person name="Hashimoto A."/>
            <person name="Yamaguchi K."/>
            <person name="Sugano A."/>
            <person name="Kohara Y."/>
            <person name="Fujiyama A."/>
            <person name="Anterola A."/>
            <person name="Aoki S."/>
            <person name="Ashton N."/>
            <person name="Barbazuk W.B."/>
            <person name="Barker E."/>
            <person name="Bennetzen J."/>
            <person name="Bezanilla M."/>
            <person name="Blankenship R."/>
            <person name="Cho S.H."/>
            <person name="Dutcher S."/>
            <person name="Estelle M."/>
            <person name="Fawcett J.A."/>
            <person name="Gundlach H."/>
            <person name="Hanada K."/>
            <person name="Heyl A."/>
            <person name="Hicks K.A."/>
            <person name="Hugh J."/>
            <person name="Lohr M."/>
            <person name="Mayer K."/>
            <person name="Melkozernov A."/>
            <person name="Murata T."/>
            <person name="Nelson D."/>
            <person name="Pils B."/>
            <person name="Prigge M."/>
            <person name="Reiss B."/>
            <person name="Renner T."/>
            <person name="Rombauts S."/>
            <person name="Rushton P."/>
            <person name="Sanderfoot A."/>
            <person name="Schween G."/>
            <person name="Shiu S.-H."/>
            <person name="Stueber K."/>
            <person name="Theodoulou F.L."/>
            <person name="Tu H."/>
            <person name="Van de Peer Y."/>
            <person name="Verrier P.J."/>
            <person name="Waters E."/>
            <person name="Wood A."/>
            <person name="Yang L."/>
            <person name="Cove D."/>
            <person name="Cuming A."/>
            <person name="Hasebe M."/>
            <person name="Lucas S."/>
            <person name="Mishler D.B."/>
            <person name="Reski R."/>
            <person name="Grigoriev I."/>
            <person name="Quatrano R.S."/>
            <person name="Boore J.L."/>
        </authorList>
    </citation>
    <scope>NUCLEOTIDE SEQUENCE [LARGE SCALE GENOMIC DNA]</scope>
    <source>
        <strain evidence="5 6">cv. Gransden 2004</strain>
    </source>
</reference>
<organism evidence="4">
    <name type="scientific">Physcomitrium patens</name>
    <name type="common">Spreading-leaved earth moss</name>
    <name type="synonym">Physcomitrella patens</name>
    <dbReference type="NCBI Taxonomy" id="3218"/>
    <lineage>
        <taxon>Eukaryota</taxon>
        <taxon>Viridiplantae</taxon>
        <taxon>Streptophyta</taxon>
        <taxon>Embryophyta</taxon>
        <taxon>Bryophyta</taxon>
        <taxon>Bryophytina</taxon>
        <taxon>Bryopsida</taxon>
        <taxon>Funariidae</taxon>
        <taxon>Funariales</taxon>
        <taxon>Funariaceae</taxon>
        <taxon>Physcomitrium</taxon>
    </lineage>
</organism>
<dbReference type="InterPro" id="IPR000679">
    <property type="entry name" value="Znf_GATA"/>
</dbReference>
<dbReference type="PANTHER" id="PTHR46855">
    <property type="entry name" value="OSJNBB0038F03.10 PROTEIN"/>
    <property type="match status" value="1"/>
</dbReference>